<dbReference type="SMART" id="SM00856">
    <property type="entry name" value="PMEI"/>
    <property type="match status" value="1"/>
</dbReference>
<feature type="domain" description="Pectinesterase inhibitor" evidence="16">
    <location>
        <begin position="55"/>
        <end position="208"/>
    </location>
</feature>
<evidence type="ECO:0000259" key="16">
    <source>
        <dbReference type="SMART" id="SM00856"/>
    </source>
</evidence>
<evidence type="ECO:0000256" key="13">
    <source>
        <dbReference type="RuleBase" id="RU000589"/>
    </source>
</evidence>
<keyword evidence="9 13" id="KW-0063">Aspartyl esterase</keyword>
<organism evidence="17 18">
    <name type="scientific">Lithospermum erythrorhizon</name>
    <name type="common">Purple gromwell</name>
    <name type="synonym">Lithospermum officinale var. erythrorhizon</name>
    <dbReference type="NCBI Taxonomy" id="34254"/>
    <lineage>
        <taxon>Eukaryota</taxon>
        <taxon>Viridiplantae</taxon>
        <taxon>Streptophyta</taxon>
        <taxon>Embryophyta</taxon>
        <taxon>Tracheophyta</taxon>
        <taxon>Spermatophyta</taxon>
        <taxon>Magnoliopsida</taxon>
        <taxon>eudicotyledons</taxon>
        <taxon>Gunneridae</taxon>
        <taxon>Pentapetalae</taxon>
        <taxon>asterids</taxon>
        <taxon>lamiids</taxon>
        <taxon>Boraginales</taxon>
        <taxon>Boraginaceae</taxon>
        <taxon>Boraginoideae</taxon>
        <taxon>Lithospermeae</taxon>
        <taxon>Lithospermum</taxon>
    </lineage>
</organism>
<evidence type="ECO:0000256" key="7">
    <source>
        <dbReference type="ARBA" id="ARBA00022525"/>
    </source>
</evidence>
<accession>A0AAV3PM41</accession>
<keyword evidence="18" id="KW-1185">Reference proteome</keyword>
<dbReference type="GO" id="GO:0004857">
    <property type="term" value="F:enzyme inhibitor activity"/>
    <property type="evidence" value="ECO:0007669"/>
    <property type="project" value="InterPro"/>
</dbReference>
<dbReference type="InterPro" id="IPR018040">
    <property type="entry name" value="Pectinesterase_Tyr_AS"/>
</dbReference>
<dbReference type="EC" id="3.1.1.11" evidence="5 13"/>
<gene>
    <name evidence="17" type="ORF">LIER_10729</name>
</gene>
<evidence type="ECO:0000256" key="3">
    <source>
        <dbReference type="ARBA" id="ARBA00006027"/>
    </source>
</evidence>
<dbReference type="InterPro" id="IPR006501">
    <property type="entry name" value="Pectinesterase_inhib_dom"/>
</dbReference>
<proteinExistence type="inferred from homology"/>
<evidence type="ECO:0000256" key="9">
    <source>
        <dbReference type="ARBA" id="ARBA00023085"/>
    </source>
</evidence>
<dbReference type="Gene3D" id="2.160.20.10">
    <property type="entry name" value="Single-stranded right-handed beta-helix, Pectin lyase-like"/>
    <property type="match status" value="1"/>
</dbReference>
<dbReference type="SUPFAM" id="SSF101148">
    <property type="entry name" value="Plant invertase/pectin methylesterase inhibitor"/>
    <property type="match status" value="1"/>
</dbReference>
<dbReference type="EMBL" id="BAABME010001932">
    <property type="protein sequence ID" value="GAA0152188.1"/>
    <property type="molecule type" value="Genomic_DNA"/>
</dbReference>
<dbReference type="SUPFAM" id="SSF51126">
    <property type="entry name" value="Pectin lyase-like"/>
    <property type="match status" value="1"/>
</dbReference>
<dbReference type="NCBIfam" id="TIGR01614">
    <property type="entry name" value="PME_inhib"/>
    <property type="match status" value="1"/>
</dbReference>
<dbReference type="InterPro" id="IPR000070">
    <property type="entry name" value="Pectinesterase_cat"/>
</dbReference>
<dbReference type="Gene3D" id="1.20.140.40">
    <property type="entry name" value="Invertase/pectin methylesterase inhibitor family protein"/>
    <property type="match status" value="1"/>
</dbReference>
<keyword evidence="15" id="KW-0812">Transmembrane</keyword>
<keyword evidence="7 13" id="KW-0964">Secreted</keyword>
<keyword evidence="10 13" id="KW-0961">Cell wall biogenesis/degradation</keyword>
<comment type="catalytic activity">
    <reaction evidence="11 13">
        <text>[(1-&gt;4)-alpha-D-galacturonosyl methyl ester](n) + n H2O = [(1-&gt;4)-alpha-D-galacturonosyl](n) + n methanol + n H(+)</text>
        <dbReference type="Rhea" id="RHEA:22380"/>
        <dbReference type="Rhea" id="RHEA-COMP:14570"/>
        <dbReference type="Rhea" id="RHEA-COMP:14573"/>
        <dbReference type="ChEBI" id="CHEBI:15377"/>
        <dbReference type="ChEBI" id="CHEBI:15378"/>
        <dbReference type="ChEBI" id="CHEBI:17790"/>
        <dbReference type="ChEBI" id="CHEBI:140522"/>
        <dbReference type="ChEBI" id="CHEBI:140523"/>
        <dbReference type="EC" id="3.1.1.11"/>
    </reaction>
</comment>
<dbReference type="PROSITE" id="PS00800">
    <property type="entry name" value="PECTINESTERASE_1"/>
    <property type="match status" value="1"/>
</dbReference>
<dbReference type="Pfam" id="PF01095">
    <property type="entry name" value="Pectinesterase"/>
    <property type="match status" value="1"/>
</dbReference>
<dbReference type="FunFam" id="2.160.20.10:FF:000029">
    <property type="entry name" value="Pectinesterase 4"/>
    <property type="match status" value="1"/>
</dbReference>
<name>A0AAV3PM41_LITER</name>
<sequence>MERSAKVMGAVVSTILIVGVVIGVVAMVRHGNSDDKGGGQGVGGGGGDSGSSTSTSTKTANAICATTTHKEACTTSLESVANNPNASIQDYLSAALNATMSELEKAIEVTSKVKVDKADDPHNDQMGMDDCKEFLDTAVEQLQASISSVGESQLHTLEDRVQEFISWLTGVYIYQATCIDQLEKPEYKTPVQDGMLNASQLTENAIYIFSELTNLTSSLNLNFSSIADAATRSAATLSTSRRLLNNAERVGENGYPSWFTSTDRKLLQDAKQDPGVEAVPIQPNAVVALDGSGQFNSINDAIGSIPPKNTERFVIYVKAGIYNEVVLIKKIPNVFIFGDGQGKTIISGDLSVALKGVKTSNSATVAVDSDGFMIKSLTIRNTAGPDGHQAVALRIAGQNAVVFDCSIEGYQDTLYYHRGRQFYKNCVISGTVDFIFGNGRAIIQDSMIVVRKPNPNQSNMVTADGGLLPNGEHGLVLQNCRITAEPLLEDAKAQHKSYLGRPWKAYAVTIYMQNDIGDFVAPEGYSVFTNVGEGSLNQNTAIYGEYLNIGPGSISDRRDVNNFKNWHLLSPQEAEGYTVGAFIQGGSWLINTGVPYNVGL</sequence>
<evidence type="ECO:0000256" key="6">
    <source>
        <dbReference type="ARBA" id="ARBA00022512"/>
    </source>
</evidence>
<comment type="pathway">
    <text evidence="2 13">Glycan metabolism; pectin degradation; 2-dehydro-3-deoxy-D-gluconate from pectin: step 1/5.</text>
</comment>
<evidence type="ECO:0000256" key="5">
    <source>
        <dbReference type="ARBA" id="ARBA00013229"/>
    </source>
</evidence>
<evidence type="ECO:0000256" key="11">
    <source>
        <dbReference type="ARBA" id="ARBA00047928"/>
    </source>
</evidence>
<comment type="subcellular location">
    <subcellularLocation>
        <location evidence="1 13">Secreted</location>
        <location evidence="1 13">Cell wall</location>
    </subcellularLocation>
</comment>
<dbReference type="InterPro" id="IPR012334">
    <property type="entry name" value="Pectin_lyas_fold"/>
</dbReference>
<dbReference type="GO" id="GO:0042545">
    <property type="term" value="P:cell wall modification"/>
    <property type="evidence" value="ECO:0007669"/>
    <property type="project" value="UniProtKB-UniRule"/>
</dbReference>
<dbReference type="InterPro" id="IPR033131">
    <property type="entry name" value="Pectinesterase_Asp_AS"/>
</dbReference>
<dbReference type="PANTHER" id="PTHR31707">
    <property type="entry name" value="PECTINESTERASE"/>
    <property type="match status" value="1"/>
</dbReference>
<evidence type="ECO:0000256" key="10">
    <source>
        <dbReference type="ARBA" id="ARBA00023316"/>
    </source>
</evidence>
<comment type="function">
    <text evidence="13">Acts in the modification of cell walls via demethylesterification of cell wall pectin.</text>
</comment>
<evidence type="ECO:0000256" key="8">
    <source>
        <dbReference type="ARBA" id="ARBA00022801"/>
    </source>
</evidence>
<evidence type="ECO:0000256" key="4">
    <source>
        <dbReference type="ARBA" id="ARBA00007786"/>
    </source>
</evidence>
<reference evidence="17 18" key="1">
    <citation type="submission" date="2024-01" db="EMBL/GenBank/DDBJ databases">
        <title>The complete chloroplast genome sequence of Lithospermum erythrorhizon: insights into the phylogenetic relationship among Boraginaceae species and the maternal lineages of purple gromwells.</title>
        <authorList>
            <person name="Okada T."/>
            <person name="Watanabe K."/>
        </authorList>
    </citation>
    <scope>NUCLEOTIDE SEQUENCE [LARGE SCALE GENOMIC DNA]</scope>
</reference>
<comment type="similarity">
    <text evidence="3">In the N-terminal section; belongs to the PMEI family.</text>
</comment>
<comment type="similarity">
    <text evidence="4">In the C-terminal section; belongs to the pectinesterase family.</text>
</comment>
<evidence type="ECO:0000256" key="2">
    <source>
        <dbReference type="ARBA" id="ARBA00005184"/>
    </source>
</evidence>
<evidence type="ECO:0000313" key="18">
    <source>
        <dbReference type="Proteomes" id="UP001454036"/>
    </source>
</evidence>
<dbReference type="InterPro" id="IPR035513">
    <property type="entry name" value="Invertase/methylesterase_inhib"/>
</dbReference>
<evidence type="ECO:0000256" key="1">
    <source>
        <dbReference type="ARBA" id="ARBA00004191"/>
    </source>
</evidence>
<dbReference type="Pfam" id="PF04043">
    <property type="entry name" value="PMEI"/>
    <property type="match status" value="1"/>
</dbReference>
<evidence type="ECO:0000256" key="15">
    <source>
        <dbReference type="SAM" id="Phobius"/>
    </source>
</evidence>
<feature type="compositionally biased region" description="Gly residues" evidence="14">
    <location>
        <begin position="38"/>
        <end position="49"/>
    </location>
</feature>
<feature type="active site" evidence="12">
    <location>
        <position position="433"/>
    </location>
</feature>
<feature type="region of interest" description="Disordered" evidence="14">
    <location>
        <begin position="33"/>
        <end position="56"/>
    </location>
</feature>
<dbReference type="Proteomes" id="UP001454036">
    <property type="component" value="Unassembled WGS sequence"/>
</dbReference>
<dbReference type="CDD" id="cd15798">
    <property type="entry name" value="PMEI-like_3"/>
    <property type="match status" value="1"/>
</dbReference>
<evidence type="ECO:0000256" key="12">
    <source>
        <dbReference type="PROSITE-ProRule" id="PRU10040"/>
    </source>
</evidence>
<keyword evidence="6 13" id="KW-0134">Cell wall</keyword>
<protein>
    <recommendedName>
        <fullName evidence="5 13">Pectinesterase</fullName>
        <ecNumber evidence="5 13">3.1.1.11</ecNumber>
    </recommendedName>
</protein>
<dbReference type="PROSITE" id="PS00503">
    <property type="entry name" value="PECTINESTERASE_2"/>
    <property type="match status" value="1"/>
</dbReference>
<keyword evidence="15" id="KW-0472">Membrane</keyword>
<dbReference type="AlphaFoldDB" id="A0AAV3PM41"/>
<dbReference type="GO" id="GO:0045490">
    <property type="term" value="P:pectin catabolic process"/>
    <property type="evidence" value="ECO:0007669"/>
    <property type="project" value="UniProtKB-UniRule"/>
</dbReference>
<evidence type="ECO:0000256" key="14">
    <source>
        <dbReference type="SAM" id="MobiDB-lite"/>
    </source>
</evidence>
<comment type="caution">
    <text evidence="17">The sequence shown here is derived from an EMBL/GenBank/DDBJ whole genome shotgun (WGS) entry which is preliminary data.</text>
</comment>
<dbReference type="InterPro" id="IPR011050">
    <property type="entry name" value="Pectin_lyase_fold/virulence"/>
</dbReference>
<keyword evidence="8 13" id="KW-0378">Hydrolase</keyword>
<evidence type="ECO:0000313" key="17">
    <source>
        <dbReference type="EMBL" id="GAA0152188.1"/>
    </source>
</evidence>
<feature type="transmembrane region" description="Helical" evidence="15">
    <location>
        <begin position="7"/>
        <end position="28"/>
    </location>
</feature>
<keyword evidence="15" id="KW-1133">Transmembrane helix</keyword>
<dbReference type="GO" id="GO:0030599">
    <property type="term" value="F:pectinesterase activity"/>
    <property type="evidence" value="ECO:0007669"/>
    <property type="project" value="UniProtKB-UniRule"/>
</dbReference>